<dbReference type="InterPro" id="IPR041588">
    <property type="entry name" value="Integrase_H2C2"/>
</dbReference>
<accession>A0A8D8MGU8</accession>
<dbReference type="Gene3D" id="2.40.70.10">
    <property type="entry name" value="Acid Proteases"/>
    <property type="match status" value="1"/>
</dbReference>
<sequence>MPLTEDEILKLKKNIKILTSKQVCLLKYVNDICTKLKKKDEPDFDISDVTMLTQCLDSNKTKYEEIIDEIQQLELEIDINHSVDHKSYSEYLAVHSYILSVIDEITGKERTVVSKPRVKLPPLDIPYFSGDILEWNIFYESFKASIHDNPELGKEHKVQYLVSRLKGKALAVCSGIPALACNYDILWSNLKERYEDKRALASEYLRNIYSFPPIKPDDKEQLNNLIDKFIACTSALTALKVENLGDFILCNIASSKIPYSMLRHFESSLGCDEMPNIAMFTSFLKEQARVLTHMDNPLSQTSKKEVKAPPTGTVPSYSRQTPAGYGKRNVSHNFMIKSNEPLCSLCKKPAHALYRCDKFKSLSAYDRLKFVRENSLCFNCLGKDHTVSECKSKLGCSFCRAKHHSLLHLERHESKSQTYPVLSPPTPSSSTSAVPPGPQSQSENRCSVICCSTERPDMHQTVLLATAQVNIIDKFGYAHTCRMLIDSCSQSSILTESCCKKLNLSIDKTPSSVRGIGESSSPVLGQTHFTFVSRTDTKVKFSTRALVVNKITDNLPTCKVNSDGLKHLVKLPLADESYYVEGPIDGLLGTDIYTSIIEEGKVTGAPGTPVAFNTKLGYIVMGSVLTEMSAPVQAQPICAFVQPTIEHMFERFIDLEEVPVPHMSKLTEEETQCEEIYKSTVSRDDSGRYSVSLCFKQNPDDFLGNSWNMASKRFLSLEKKLNQDPELKLEYSAIIEDYLKQGFVSLLGTDNPNLGYYIPHRAVVKRDRVSTKVRIVHDASAPSSTGYSLNDCLHVGPNLYANLLTILLKFRLGPIAVCADVTKMFLMIHVIEAHRKYLKFLWRSSPEEPIGTYQMNRVCFGVRSSPYLSLRTLRQLAFDERDNFPIASARVSEDFFMDDFTSSVMNEQEAEILYSEMVGLFRVGGFSLVKWQTNSKELLDKIPLDQRLDKLVEWDNEDTYSHSKVLGLKWNSKEDKFLFEISSQLIQECKVTKRGILSTICKLWDPLGLVSPAVIYAKLLVKELWELQLSWDERPPDHVVTRWFTFLEELPKLNSLSVPRHIAVSNDVKLTIIGFADSSEKAMGAVVYSRVEYPDDSVRCTLLCSKSKVAPKKYVSIPRLELSAAVLLSKLVSCVVKTYEPRFPVSNVFCFTDSTVALAWIHSNPCKYKTFVANRIQQIHDHISPQTFYHVPGADNPADCITRGLLPAELCNFHLWLSGPCFLLQPTSNWQLKSYDNQHADDADVLEQKLHTLVLTTPANNPFLILARKHSCLDKLLRAIVYVLRFTGKLPREERISTADMEVAESTLLKSVQQENFPDEFRSIERREPCSPSVRKLKPFVLDGVLRVGGRLGKSNLGFETQHPALLPKKHHVTNLIIDNVHRKNLHTGPHLLLAILRQRYWILAARSVVRQRVQACNVCFRHNPAPVYPLMADLPDFRVTQSKVFYKTGCDYMGPFNVSLSRHRGVSTTKAYVCLFICLTTKAIHLELASDLSTPTFLNALKRFLARRSACKFLLSDCGTNFVGAKNALNEVYRLLQSREYKDELNTVLLNAKITWSFNCPAAPHHGGIWEGNVRPVKTHLMKVIGTQILTFEQFSTVIAQVECLSNSKPLCPLSSDPSDPSVLTPAHFLHAEPISVLPAADVSQTPLNHLSRYELLDNLVQNYWKRWSTEYLNTLQTREKWNIPGGKPLVPGMVVILKRDNCPPLHWPVGVIDKVHPGSDSVTRVVDVRTKAGVFRRPATKVCPLPTQ</sequence>
<dbReference type="EMBL" id="HBUF01056945">
    <property type="protein sequence ID" value="CAG6624331.1"/>
    <property type="molecule type" value="Transcribed_RNA"/>
</dbReference>
<feature type="region of interest" description="Disordered" evidence="1">
    <location>
        <begin position="299"/>
        <end position="322"/>
    </location>
</feature>
<dbReference type="GO" id="GO:0003676">
    <property type="term" value="F:nucleic acid binding"/>
    <property type="evidence" value="ECO:0007669"/>
    <property type="project" value="InterPro"/>
</dbReference>
<dbReference type="InterPro" id="IPR040676">
    <property type="entry name" value="DUF5641"/>
</dbReference>
<dbReference type="InterPro" id="IPR036397">
    <property type="entry name" value="RNaseH_sf"/>
</dbReference>
<feature type="domain" description="CCHC-type" evidence="2">
    <location>
        <begin position="342"/>
        <end position="358"/>
    </location>
</feature>
<dbReference type="InterPro" id="IPR043502">
    <property type="entry name" value="DNA/RNA_pol_sf"/>
</dbReference>
<dbReference type="GO" id="GO:0008270">
    <property type="term" value="F:zinc ion binding"/>
    <property type="evidence" value="ECO:0007669"/>
    <property type="project" value="InterPro"/>
</dbReference>
<dbReference type="GO" id="GO:0071897">
    <property type="term" value="P:DNA biosynthetic process"/>
    <property type="evidence" value="ECO:0007669"/>
    <property type="project" value="UniProtKB-ARBA"/>
</dbReference>
<feature type="domain" description="CCHC-type" evidence="2">
    <location>
        <begin position="376"/>
        <end position="392"/>
    </location>
</feature>
<dbReference type="Pfam" id="PF17921">
    <property type="entry name" value="Integrase_H2C2"/>
    <property type="match status" value="1"/>
</dbReference>
<dbReference type="SUPFAM" id="SSF53098">
    <property type="entry name" value="Ribonuclease H-like"/>
    <property type="match status" value="1"/>
</dbReference>
<dbReference type="InterPro" id="IPR012337">
    <property type="entry name" value="RNaseH-like_sf"/>
</dbReference>
<dbReference type="PANTHER" id="PTHR47331">
    <property type="entry name" value="PHD-TYPE DOMAIN-CONTAINING PROTEIN"/>
    <property type="match status" value="1"/>
</dbReference>
<dbReference type="SMART" id="SM00343">
    <property type="entry name" value="ZnF_C2HC"/>
    <property type="match status" value="2"/>
</dbReference>
<dbReference type="SUPFAM" id="SSF56672">
    <property type="entry name" value="DNA/RNA polymerases"/>
    <property type="match status" value="1"/>
</dbReference>
<evidence type="ECO:0000313" key="3">
    <source>
        <dbReference type="EMBL" id="CAG6624333.1"/>
    </source>
</evidence>
<reference evidence="3" key="1">
    <citation type="submission" date="2021-05" db="EMBL/GenBank/DDBJ databases">
        <authorList>
            <person name="Alioto T."/>
            <person name="Alioto T."/>
            <person name="Gomez Garrido J."/>
        </authorList>
    </citation>
    <scope>NUCLEOTIDE SEQUENCE</scope>
</reference>
<dbReference type="InterPro" id="IPR001878">
    <property type="entry name" value="Znf_CCHC"/>
</dbReference>
<evidence type="ECO:0000256" key="1">
    <source>
        <dbReference type="SAM" id="MobiDB-lite"/>
    </source>
</evidence>
<dbReference type="InterPro" id="IPR021109">
    <property type="entry name" value="Peptidase_aspartic_dom_sf"/>
</dbReference>
<feature type="region of interest" description="Disordered" evidence="1">
    <location>
        <begin position="411"/>
        <end position="442"/>
    </location>
</feature>
<evidence type="ECO:0000259" key="2">
    <source>
        <dbReference type="SMART" id="SM00343"/>
    </source>
</evidence>
<dbReference type="Gene3D" id="3.30.420.10">
    <property type="entry name" value="Ribonuclease H-like superfamily/Ribonuclease H"/>
    <property type="match status" value="1"/>
</dbReference>
<dbReference type="InterPro" id="IPR008042">
    <property type="entry name" value="Retrotrans_Pao"/>
</dbReference>
<protein>
    <recommendedName>
        <fullName evidence="2">CCHC-type domain-containing protein</fullName>
    </recommendedName>
</protein>
<dbReference type="InterPro" id="IPR005312">
    <property type="entry name" value="DUF1759"/>
</dbReference>
<dbReference type="PANTHER" id="PTHR47331:SF1">
    <property type="entry name" value="GAG-LIKE PROTEIN"/>
    <property type="match status" value="1"/>
</dbReference>
<dbReference type="EMBL" id="HBUF01056947">
    <property type="protein sequence ID" value="CAG6624333.1"/>
    <property type="molecule type" value="Transcribed_RNA"/>
</dbReference>
<dbReference type="Pfam" id="PF03564">
    <property type="entry name" value="DUF1759"/>
    <property type="match status" value="1"/>
</dbReference>
<dbReference type="Pfam" id="PF05380">
    <property type="entry name" value="Peptidase_A17"/>
    <property type="match status" value="1"/>
</dbReference>
<name>A0A8D8MGU8_9HEMI</name>
<dbReference type="GO" id="GO:0042575">
    <property type="term" value="C:DNA polymerase complex"/>
    <property type="evidence" value="ECO:0007669"/>
    <property type="project" value="UniProtKB-ARBA"/>
</dbReference>
<organism evidence="3">
    <name type="scientific">Cacopsylla melanoneura</name>
    <dbReference type="NCBI Taxonomy" id="428564"/>
    <lineage>
        <taxon>Eukaryota</taxon>
        <taxon>Metazoa</taxon>
        <taxon>Ecdysozoa</taxon>
        <taxon>Arthropoda</taxon>
        <taxon>Hexapoda</taxon>
        <taxon>Insecta</taxon>
        <taxon>Pterygota</taxon>
        <taxon>Neoptera</taxon>
        <taxon>Paraneoptera</taxon>
        <taxon>Hemiptera</taxon>
        <taxon>Sternorrhyncha</taxon>
        <taxon>Psylloidea</taxon>
        <taxon>Psyllidae</taxon>
        <taxon>Psyllinae</taxon>
        <taxon>Cacopsylla</taxon>
    </lineage>
</organism>
<proteinExistence type="predicted"/>
<dbReference type="Pfam" id="PF18701">
    <property type="entry name" value="DUF5641"/>
    <property type="match status" value="1"/>
</dbReference>